<organism evidence="1">
    <name type="scientific">Arundo donax</name>
    <name type="common">Giant reed</name>
    <name type="synonym">Donax arundinaceus</name>
    <dbReference type="NCBI Taxonomy" id="35708"/>
    <lineage>
        <taxon>Eukaryota</taxon>
        <taxon>Viridiplantae</taxon>
        <taxon>Streptophyta</taxon>
        <taxon>Embryophyta</taxon>
        <taxon>Tracheophyta</taxon>
        <taxon>Spermatophyta</taxon>
        <taxon>Magnoliopsida</taxon>
        <taxon>Liliopsida</taxon>
        <taxon>Poales</taxon>
        <taxon>Poaceae</taxon>
        <taxon>PACMAD clade</taxon>
        <taxon>Arundinoideae</taxon>
        <taxon>Arundineae</taxon>
        <taxon>Arundo</taxon>
    </lineage>
</organism>
<dbReference type="EMBL" id="GBRH01250045">
    <property type="protein sequence ID" value="JAD47850.1"/>
    <property type="molecule type" value="Transcribed_RNA"/>
</dbReference>
<name>A0A0A9AFY0_ARUDO</name>
<dbReference type="AlphaFoldDB" id="A0A0A9AFY0"/>
<reference evidence="1" key="1">
    <citation type="submission" date="2014-09" db="EMBL/GenBank/DDBJ databases">
        <authorList>
            <person name="Magalhaes I.L.F."/>
            <person name="Oliveira U."/>
            <person name="Santos F.R."/>
            <person name="Vidigal T.H.D.A."/>
            <person name="Brescovit A.D."/>
            <person name="Santos A.J."/>
        </authorList>
    </citation>
    <scope>NUCLEOTIDE SEQUENCE</scope>
    <source>
        <tissue evidence="1">Shoot tissue taken approximately 20 cm above the soil surface</tissue>
    </source>
</reference>
<proteinExistence type="predicted"/>
<reference evidence="1" key="2">
    <citation type="journal article" date="2015" name="Data Brief">
        <title>Shoot transcriptome of the giant reed, Arundo donax.</title>
        <authorList>
            <person name="Barrero R.A."/>
            <person name="Guerrero F.D."/>
            <person name="Moolhuijzen P."/>
            <person name="Goolsby J.A."/>
            <person name="Tidwell J."/>
            <person name="Bellgard S.E."/>
            <person name="Bellgard M.I."/>
        </authorList>
    </citation>
    <scope>NUCLEOTIDE SEQUENCE</scope>
    <source>
        <tissue evidence="1">Shoot tissue taken approximately 20 cm above the soil surface</tissue>
    </source>
</reference>
<evidence type="ECO:0000313" key="1">
    <source>
        <dbReference type="EMBL" id="JAD47850.1"/>
    </source>
</evidence>
<sequence>MLLSTPCQRYICNVICIEVMQSGIASKNWFFCGLLSGPAKLKTFYFLHRNLPCHIYKFAE</sequence>
<accession>A0A0A9AFY0</accession>
<protein>
    <submittedName>
        <fullName evidence="1">Uncharacterized protein</fullName>
    </submittedName>
</protein>